<dbReference type="PROSITE" id="PS51206">
    <property type="entry name" value="SF3_HELICASE_1"/>
    <property type="match status" value="1"/>
</dbReference>
<dbReference type="InterPro" id="IPR014818">
    <property type="entry name" value="Phage/plasmid_primase_P4_C"/>
</dbReference>
<evidence type="ECO:0000256" key="1">
    <source>
        <dbReference type="ARBA" id="ARBA00022741"/>
    </source>
</evidence>
<dbReference type="SMART" id="SM00885">
    <property type="entry name" value="D5_N"/>
    <property type="match status" value="1"/>
</dbReference>
<dbReference type="Pfam" id="PF03288">
    <property type="entry name" value="Pox_D5"/>
    <property type="match status" value="1"/>
</dbReference>
<keyword evidence="2" id="KW-0378">Hydrolase</keyword>
<dbReference type="Pfam" id="PF22763">
    <property type="entry name" value="NrS1-1_pol-like_HBD"/>
    <property type="match status" value="1"/>
</dbReference>
<dbReference type="NCBIfam" id="TIGR01613">
    <property type="entry name" value="primase_Cterm"/>
    <property type="match status" value="1"/>
</dbReference>
<sequence length="772" mass="88722">MIIPDELTTLKQWGCFHKIWDEKRGKYNKIPINAYDGSPGKSDDPSTWSDINTAIRAVQNIKNCDGLAFYFANGYVGLDVDHIADDLETYKLGNEESLVSQIKRLTKSTYMEISVSGEGIHAIFKGKIPGNRRRKGQFEMYETGRFFALTGNCISTDKVQSLNKDEMKKLYTFAFGEDKVIPISNQIDEEPQVDLSISEIINKAYDSAKGERFKLFMQGGWEKFYNSQSEADMAFANDLAFWCGRDFNKMDTIFRNSSLMRDKYDKKHGATTYGIATLRKAINETHEVYNPSTNNDRPKITFSFNQPKKKTPPRSWDDMGMAMRFMDKFGDIFKYSFIDKTWFVYNGSYWEKDNKGYIERACDQVINSLKSEKPVIDTSLDEKEQEQALKNWNKFVKHSRSAKAKKDLIIELKHHVPVMHSEFDKDLMLLNTPSGYIDLTSGVLSDHDREKMFTQQTNTDYSENTDCPNWKRFLKQIFQGDEELIHYIQKTIGYAATGSTREQCMFILFGNGRNGKSVFLDTLQNVLGTYTKTMNVSSIMVKYGGASANSDIARLEGSRMVISSEANEGNRLDEGLVKQLTGGDSIVARHLYGSEFEYTPTFKIFMATNHKPLIRGTDDGIWRRLKMIPFKYQVPEDKVDKDLKFKLEAESIGILKWIVDGALMWQSEGLREPEVVKNESQIYRNEMDVISMFINDCCQLNPDYRERGGDLFSAYTAWAKETNNYSNMNKNKFGIEMKKRFKKIKTGGYMTYIGLRLTLDNKGIDMSKFING</sequence>
<comment type="caution">
    <text evidence="6">The sequence shown here is derived from an EMBL/GenBank/DDBJ whole genome shotgun (WGS) entry which is preliminary data.</text>
</comment>
<dbReference type="EMBL" id="JAKHLF010000001">
    <property type="protein sequence ID" value="MCZ3844126.1"/>
    <property type="molecule type" value="Genomic_DNA"/>
</dbReference>
<proteinExistence type="predicted"/>
<protein>
    <submittedName>
        <fullName evidence="6">Phage/plasmid primase, P4 family</fullName>
    </submittedName>
</protein>
<keyword evidence="1" id="KW-0547">Nucleotide-binding</keyword>
<dbReference type="GO" id="GO:0005524">
    <property type="term" value="F:ATP binding"/>
    <property type="evidence" value="ECO:0007669"/>
    <property type="project" value="UniProtKB-KW"/>
</dbReference>
<evidence type="ECO:0000256" key="3">
    <source>
        <dbReference type="ARBA" id="ARBA00022806"/>
    </source>
</evidence>
<dbReference type="SUPFAM" id="SSF52540">
    <property type="entry name" value="P-loop containing nucleoside triphosphate hydrolases"/>
    <property type="match status" value="1"/>
</dbReference>
<reference evidence="6" key="1">
    <citation type="submission" date="2022-01" db="EMBL/GenBank/DDBJ databases">
        <title>VMRC isolate genome collection.</title>
        <authorList>
            <person name="France M."/>
            <person name="Rutt L."/>
            <person name="Humphrys M."/>
            <person name="Ravel J."/>
        </authorList>
    </citation>
    <scope>NUCLEOTIDE SEQUENCE</scope>
    <source>
        <strain evidence="6">C0127B5</strain>
    </source>
</reference>
<dbReference type="PANTHER" id="PTHR35372:SF2">
    <property type="entry name" value="SF3 HELICASE DOMAIN-CONTAINING PROTEIN"/>
    <property type="match status" value="1"/>
</dbReference>
<dbReference type="InterPro" id="IPR045455">
    <property type="entry name" value="NrS-1_pol-like_helicase"/>
</dbReference>
<organism evidence="6 7">
    <name type="scientific">Lactobacillus mulieris</name>
    <dbReference type="NCBI Taxonomy" id="2508708"/>
    <lineage>
        <taxon>Bacteria</taxon>
        <taxon>Bacillati</taxon>
        <taxon>Bacillota</taxon>
        <taxon>Bacilli</taxon>
        <taxon>Lactobacillales</taxon>
        <taxon>Lactobacillaceae</taxon>
        <taxon>Lactobacillus</taxon>
    </lineage>
</organism>
<dbReference type="InterPro" id="IPR014015">
    <property type="entry name" value="Helicase_SF3_DNA-vir"/>
</dbReference>
<dbReference type="AlphaFoldDB" id="A0AAP3GWD8"/>
<dbReference type="Pfam" id="PF08706">
    <property type="entry name" value="D5_N"/>
    <property type="match status" value="1"/>
</dbReference>
<dbReference type="RefSeq" id="WP_269255542.1">
    <property type="nucleotide sequence ID" value="NZ_JAKHKO010000001.1"/>
</dbReference>
<evidence type="ECO:0000313" key="7">
    <source>
        <dbReference type="Proteomes" id="UP001213015"/>
    </source>
</evidence>
<dbReference type="InterPro" id="IPR006500">
    <property type="entry name" value="Helicase_put_C_phage/plasmid"/>
</dbReference>
<evidence type="ECO:0000256" key="4">
    <source>
        <dbReference type="ARBA" id="ARBA00022840"/>
    </source>
</evidence>
<evidence type="ECO:0000313" key="6">
    <source>
        <dbReference type="EMBL" id="MCZ3844126.1"/>
    </source>
</evidence>
<keyword evidence="3" id="KW-0347">Helicase</keyword>
<dbReference type="InterPro" id="IPR004968">
    <property type="entry name" value="DNA_primase/NTPase_C"/>
</dbReference>
<accession>A0AAP3GWD8</accession>
<dbReference type="InterPro" id="IPR027417">
    <property type="entry name" value="P-loop_NTPase"/>
</dbReference>
<evidence type="ECO:0000259" key="5">
    <source>
        <dbReference type="PROSITE" id="PS51206"/>
    </source>
</evidence>
<keyword evidence="4" id="KW-0067">ATP-binding</keyword>
<dbReference type="InterPro" id="IPR054468">
    <property type="entry name" value="NrSPol-like_HBD"/>
</dbReference>
<dbReference type="GO" id="GO:0016787">
    <property type="term" value="F:hydrolase activity"/>
    <property type="evidence" value="ECO:0007669"/>
    <property type="project" value="UniProtKB-KW"/>
</dbReference>
<dbReference type="Gene3D" id="3.40.50.300">
    <property type="entry name" value="P-loop containing nucleotide triphosphate hydrolases"/>
    <property type="match status" value="1"/>
</dbReference>
<dbReference type="InterPro" id="IPR051620">
    <property type="entry name" value="ORF904-like_C"/>
</dbReference>
<gene>
    <name evidence="6" type="ORF">L2422_01125</name>
</gene>
<evidence type="ECO:0000256" key="2">
    <source>
        <dbReference type="ARBA" id="ARBA00022801"/>
    </source>
</evidence>
<dbReference type="Proteomes" id="UP001213015">
    <property type="component" value="Unassembled WGS sequence"/>
</dbReference>
<dbReference type="GO" id="GO:0004386">
    <property type="term" value="F:helicase activity"/>
    <property type="evidence" value="ECO:0007669"/>
    <property type="project" value="UniProtKB-KW"/>
</dbReference>
<dbReference type="Pfam" id="PF19263">
    <property type="entry name" value="DUF5906"/>
    <property type="match status" value="1"/>
</dbReference>
<feature type="domain" description="SF3 helicase" evidence="5">
    <location>
        <begin position="483"/>
        <end position="643"/>
    </location>
</feature>
<dbReference type="PANTHER" id="PTHR35372">
    <property type="entry name" value="ATP BINDING PROTEIN-RELATED"/>
    <property type="match status" value="1"/>
</dbReference>
<name>A0AAP3GWD8_9LACO</name>